<organism evidence="1 2">
    <name type="scientific">Methanomethylophilus alvi</name>
    <dbReference type="NCBI Taxonomy" id="1291540"/>
    <lineage>
        <taxon>Archaea</taxon>
        <taxon>Methanobacteriati</taxon>
        <taxon>Thermoplasmatota</taxon>
        <taxon>Thermoplasmata</taxon>
        <taxon>Methanomassiliicoccales</taxon>
        <taxon>Methanomethylophilaceae</taxon>
        <taxon>Methanomethylophilus</taxon>
    </lineage>
</organism>
<gene>
    <name evidence="1" type="ORF">BKD89_04380</name>
</gene>
<evidence type="ECO:0000313" key="2">
    <source>
        <dbReference type="Proteomes" id="UP000273278"/>
    </source>
</evidence>
<dbReference type="Proteomes" id="UP000273278">
    <property type="component" value="Chromosome"/>
</dbReference>
<dbReference type="RefSeq" id="WP_052309281.1">
    <property type="nucleotide sequence ID" value="NZ_CAYASN010000008.1"/>
</dbReference>
<protein>
    <submittedName>
        <fullName evidence="1">Type V CRISPR-associated protein Cas4</fullName>
    </submittedName>
</protein>
<evidence type="ECO:0000313" key="1">
    <source>
        <dbReference type="EMBL" id="AYQ55039.1"/>
    </source>
</evidence>
<dbReference type="InterPro" id="IPR011604">
    <property type="entry name" value="PDDEXK-like_dom_sf"/>
</dbReference>
<name>A0A3G3IH32_9ARCH</name>
<dbReference type="NCBIfam" id="TIGR04328">
    <property type="entry name" value="cas4_PREFRAN"/>
    <property type="match status" value="1"/>
</dbReference>
<dbReference type="AlphaFoldDB" id="A0A3G3IH32"/>
<dbReference type="GeneID" id="41321677"/>
<dbReference type="Gene3D" id="3.90.320.10">
    <property type="match status" value="1"/>
</dbReference>
<proteinExistence type="predicted"/>
<sequence>MEELIRISNINDFLFCPVSIYFHGLMDGADRTMIQSEYQINGTAAHRSVDDGTYTTHHDTLLGIEVCSVKYGIIGKIDQFNILTGVLTERKKHVTAVYPGYIMQLYGQYFGMVEAGYEVKSLRIHSMDDNKNYPIPHPDESPETVAEFERILDEMHSFDISGYIQTNEAKCRRCIYEPMCANGGCYDDKT</sequence>
<accession>A0A3G3IH32</accession>
<reference evidence="1 2" key="1">
    <citation type="submission" date="2016-10" db="EMBL/GenBank/DDBJ databases">
        <title>Complete genome of the TMA-utilizing, human hosted archaeon Methanomethylophilus alvus Gen. nov, sp. nov., strain Mx-05, derived from a pure culture.</title>
        <authorList>
            <person name="Brugere J.-F."/>
            <person name="Ben Hania W."/>
            <person name="Chaudhary P.P."/>
            <person name="Gaci N."/>
            <person name="Borrel G."/>
            <person name="Cao Van Tuat L."/>
            <person name="Fardeau M.-L."/>
            <person name="Harris H.M.B."/>
            <person name="O'Toole P.W."/>
            <person name="Ollivier B."/>
        </authorList>
    </citation>
    <scope>NUCLEOTIDE SEQUENCE [LARGE SCALE GENOMIC DNA]</scope>
    <source>
        <strain evidence="1 2">Mx-05</strain>
    </source>
</reference>
<dbReference type="EMBL" id="CP017686">
    <property type="protein sequence ID" value="AYQ55039.1"/>
    <property type="molecule type" value="Genomic_DNA"/>
</dbReference>
<dbReference type="InterPro" id="IPR027616">
    <property type="entry name" value="Cas4_PREFRAN"/>
</dbReference>